<dbReference type="InterPro" id="IPR013702">
    <property type="entry name" value="FIST_domain_N"/>
</dbReference>
<evidence type="ECO:0000259" key="2">
    <source>
        <dbReference type="SMART" id="SM01204"/>
    </source>
</evidence>
<accession>A0A1I7FFL7</accession>
<proteinExistence type="predicted"/>
<dbReference type="EMBL" id="FPBO01000002">
    <property type="protein sequence ID" value="SFU35003.1"/>
    <property type="molecule type" value="Genomic_DNA"/>
</dbReference>
<protein>
    <submittedName>
        <fullName evidence="3">Uncharacterized conserved protein, contains FIST_N domain</fullName>
    </submittedName>
</protein>
<reference evidence="4" key="1">
    <citation type="submission" date="2016-10" db="EMBL/GenBank/DDBJ databases">
        <authorList>
            <person name="Varghese N."/>
            <person name="Submissions S."/>
        </authorList>
    </citation>
    <scope>NUCLEOTIDE SEQUENCE [LARGE SCALE GENOMIC DNA]</scope>
    <source>
        <strain evidence="4">CGMCC 1.11014</strain>
    </source>
</reference>
<dbReference type="InterPro" id="IPR019494">
    <property type="entry name" value="FIST_C"/>
</dbReference>
<dbReference type="OrthoDB" id="9770435at2"/>
<dbReference type="Pfam" id="PF08495">
    <property type="entry name" value="FIST"/>
    <property type="match status" value="1"/>
</dbReference>
<evidence type="ECO:0000259" key="1">
    <source>
        <dbReference type="SMART" id="SM00897"/>
    </source>
</evidence>
<sequence>MRITQFHITRVAALDGLRLPDDADLLLVFGARRLLQDPALFPMLRLACPAALIAGCSTAGEIRGTEVRDDSIVLTAVRFAGTRVRIVAAQLDSAADSRHAGEALIHQLLGDRLRHVLVFSDGLAVNGSELVQGLRATLPAGVNVTGGLAGDGADFGATVVLANAPAAPRQIAAIGFYGDRLRVGCGSVGGWDTFGPERRISRAEGNVLFDLDGESALTLYKTYLGSQADRLPSSALLFPLALHLPDSDTYVVRTILGIDEERQCMTFAGDMPVGAFAQLMKANFNRLVDGAIAAAEDNRSQLDGAAPELAILVSCIGRKLVLQQRIEEEVEGVAEVLGAGAMLAGFYSYGEIAPHSALTRCELHNQTMTVTTFSEE</sequence>
<evidence type="ECO:0000313" key="4">
    <source>
        <dbReference type="Proteomes" id="UP000199391"/>
    </source>
</evidence>
<dbReference type="RefSeq" id="WP_093553048.1">
    <property type="nucleotide sequence ID" value="NZ_FPBO01000002.1"/>
</dbReference>
<dbReference type="Pfam" id="PF10442">
    <property type="entry name" value="FIST_C"/>
    <property type="match status" value="1"/>
</dbReference>
<dbReference type="PANTHER" id="PTHR40252:SF2">
    <property type="entry name" value="BLR0328 PROTEIN"/>
    <property type="match status" value="1"/>
</dbReference>
<dbReference type="PANTHER" id="PTHR40252">
    <property type="entry name" value="BLR0328 PROTEIN"/>
    <property type="match status" value="1"/>
</dbReference>
<dbReference type="SMART" id="SM01204">
    <property type="entry name" value="FIST_C"/>
    <property type="match status" value="1"/>
</dbReference>
<dbReference type="SMART" id="SM00897">
    <property type="entry name" value="FIST"/>
    <property type="match status" value="1"/>
</dbReference>
<dbReference type="AlphaFoldDB" id="A0A1I7FFL7"/>
<feature type="domain" description="FIST" evidence="1">
    <location>
        <begin position="22"/>
        <end position="215"/>
    </location>
</feature>
<evidence type="ECO:0000313" key="3">
    <source>
        <dbReference type="EMBL" id="SFU35003.1"/>
    </source>
</evidence>
<keyword evidence="4" id="KW-1185">Reference proteome</keyword>
<dbReference type="Proteomes" id="UP000199391">
    <property type="component" value="Unassembled WGS sequence"/>
</dbReference>
<gene>
    <name evidence="3" type="ORF">SAMN05216552_10026</name>
</gene>
<name>A0A1I7FFL7_9BURK</name>
<feature type="domain" description="FIST C-domain" evidence="2">
    <location>
        <begin position="216"/>
        <end position="355"/>
    </location>
</feature>
<dbReference type="STRING" id="1035707.SAMN05216552_10026"/>
<organism evidence="3 4">
    <name type="scientific">Pseudoduganella namucuonensis</name>
    <dbReference type="NCBI Taxonomy" id="1035707"/>
    <lineage>
        <taxon>Bacteria</taxon>
        <taxon>Pseudomonadati</taxon>
        <taxon>Pseudomonadota</taxon>
        <taxon>Betaproteobacteria</taxon>
        <taxon>Burkholderiales</taxon>
        <taxon>Oxalobacteraceae</taxon>
        <taxon>Telluria group</taxon>
        <taxon>Pseudoduganella</taxon>
    </lineage>
</organism>